<reference evidence="1 2" key="1">
    <citation type="journal article" date="2015" name="Genome Biol. Evol.">
        <title>Phylogenomic analyses indicate that early fungi evolved digesting cell walls of algal ancestors of land plants.</title>
        <authorList>
            <person name="Chang Y."/>
            <person name="Wang S."/>
            <person name="Sekimoto S."/>
            <person name="Aerts A.L."/>
            <person name="Choi C."/>
            <person name="Clum A."/>
            <person name="LaButti K.M."/>
            <person name="Lindquist E.A."/>
            <person name="Yee Ngan C."/>
            <person name="Ohm R.A."/>
            <person name="Salamov A.A."/>
            <person name="Grigoriev I.V."/>
            <person name="Spatafora J.W."/>
            <person name="Berbee M.L."/>
        </authorList>
    </citation>
    <scope>NUCLEOTIDE SEQUENCE [LARGE SCALE GENOMIC DNA]</scope>
    <source>
        <strain evidence="1 2">NRRL 28638</strain>
    </source>
</reference>
<accession>A0A137P1F5</accession>
<sequence>MRYIIIYVPFISLATSQNNSNLNICSYQCRFNNFINSSYSKSKTSICNPSTTNMEYISCSYKALDFDNNSIEVIIRDVIAGQKYCPGKKDLDLDLCLRKHYGLNVDDLANINACMNICNQNTLTELWACGSKCDQDLQNKLTGDISLGNTVVSPTTVENQTSSAQTATKQVTTIPASSVKNTAKQTSSVPTSTFIASTFQFTMRSSSSSDTNSGATSSHSISFYSIILASIIAKYIL</sequence>
<dbReference type="EMBL" id="KQ964564">
    <property type="protein sequence ID" value="KXN68709.1"/>
    <property type="molecule type" value="Genomic_DNA"/>
</dbReference>
<proteinExistence type="predicted"/>
<dbReference type="Proteomes" id="UP000070444">
    <property type="component" value="Unassembled WGS sequence"/>
</dbReference>
<evidence type="ECO:0000313" key="1">
    <source>
        <dbReference type="EMBL" id="KXN68709.1"/>
    </source>
</evidence>
<gene>
    <name evidence="1" type="ORF">CONCODRAFT_8965</name>
</gene>
<organism evidence="1 2">
    <name type="scientific">Conidiobolus coronatus (strain ATCC 28846 / CBS 209.66 / NRRL 28638)</name>
    <name type="common">Delacroixia coronata</name>
    <dbReference type="NCBI Taxonomy" id="796925"/>
    <lineage>
        <taxon>Eukaryota</taxon>
        <taxon>Fungi</taxon>
        <taxon>Fungi incertae sedis</taxon>
        <taxon>Zoopagomycota</taxon>
        <taxon>Entomophthoromycotina</taxon>
        <taxon>Entomophthoromycetes</taxon>
        <taxon>Entomophthorales</taxon>
        <taxon>Ancylistaceae</taxon>
        <taxon>Conidiobolus</taxon>
    </lineage>
</organism>
<keyword evidence="2" id="KW-1185">Reference proteome</keyword>
<name>A0A137P1F5_CONC2</name>
<protein>
    <submittedName>
        <fullName evidence="1">Uncharacterized protein</fullName>
    </submittedName>
</protein>
<evidence type="ECO:0000313" key="2">
    <source>
        <dbReference type="Proteomes" id="UP000070444"/>
    </source>
</evidence>
<dbReference type="AlphaFoldDB" id="A0A137P1F5"/>